<comment type="caution">
    <text evidence="1">The sequence shown here is derived from an EMBL/GenBank/DDBJ whole genome shotgun (WGS) entry which is preliminary data.</text>
</comment>
<dbReference type="EMBL" id="PNEN01000438">
    <property type="protein sequence ID" value="PPJ58883.1"/>
    <property type="molecule type" value="Genomic_DNA"/>
</dbReference>
<dbReference type="PANTHER" id="PTHR47785">
    <property type="entry name" value="ZN(II)2CYS6 TRANSCRIPTION FACTOR (EUROFUNG)-RELATED-RELATED"/>
    <property type="match status" value="1"/>
</dbReference>
<dbReference type="InterPro" id="IPR053181">
    <property type="entry name" value="EcdB-like_regulator"/>
</dbReference>
<keyword evidence="2" id="KW-1185">Reference proteome</keyword>
<evidence type="ECO:0008006" key="3">
    <source>
        <dbReference type="Google" id="ProtNLM"/>
    </source>
</evidence>
<dbReference type="STRING" id="357750.A0A2S6CGS3"/>
<dbReference type="Proteomes" id="UP000237631">
    <property type="component" value="Unassembled WGS sequence"/>
</dbReference>
<dbReference type="OrthoDB" id="3636275at2759"/>
<dbReference type="AlphaFoldDB" id="A0A2S6CGS3"/>
<sequence length="190" mass="21962">MTRIRDELFYNNPSVYLAEELHHQLEQWRSSLPRSIRDDFDSDSSSHEHPSQTVAVAMLQTRYWVSVYHIGRPFLYKAITNTAELTFGDLDICKRSMTAAVAWFAAYRRSIRMRSYMHLIFFVCSQLLGQLLITHHLRSATDDRVRSIVPDGVDDWLHAAFDFMKTTALCNPTVARDVRMLSKLFGSASL</sequence>
<evidence type="ECO:0000313" key="1">
    <source>
        <dbReference type="EMBL" id="PPJ58883.1"/>
    </source>
</evidence>
<evidence type="ECO:0000313" key="2">
    <source>
        <dbReference type="Proteomes" id="UP000237631"/>
    </source>
</evidence>
<gene>
    <name evidence="1" type="ORF">CBER1_04464</name>
</gene>
<proteinExistence type="predicted"/>
<accession>A0A2S6CGS3</accession>
<organism evidence="1 2">
    <name type="scientific">Cercospora berteroae</name>
    <dbReference type="NCBI Taxonomy" id="357750"/>
    <lineage>
        <taxon>Eukaryota</taxon>
        <taxon>Fungi</taxon>
        <taxon>Dikarya</taxon>
        <taxon>Ascomycota</taxon>
        <taxon>Pezizomycotina</taxon>
        <taxon>Dothideomycetes</taxon>
        <taxon>Dothideomycetidae</taxon>
        <taxon>Mycosphaerellales</taxon>
        <taxon>Mycosphaerellaceae</taxon>
        <taxon>Cercospora</taxon>
    </lineage>
</organism>
<name>A0A2S6CGS3_9PEZI</name>
<protein>
    <recommendedName>
        <fullName evidence="3">Transcription factor domain-containing protein</fullName>
    </recommendedName>
</protein>
<reference evidence="2" key="1">
    <citation type="journal article" date="2017" name="bioRxiv">
        <title>Conservation of a gene cluster reveals novel cercosporin biosynthetic mechanisms and extends production to the genus Colletotrichum.</title>
        <authorList>
            <person name="de Jonge R."/>
            <person name="Ebert M.K."/>
            <person name="Huitt-Roehl C.R."/>
            <person name="Pal P."/>
            <person name="Suttle J.C."/>
            <person name="Spanner R.E."/>
            <person name="Neubauer J.D."/>
            <person name="Jurick W.M.II."/>
            <person name="Stott K.A."/>
            <person name="Secor G.A."/>
            <person name="Thomma B.P.H.J."/>
            <person name="Van de Peer Y."/>
            <person name="Townsend C.A."/>
            <person name="Bolton M.D."/>
        </authorList>
    </citation>
    <scope>NUCLEOTIDE SEQUENCE [LARGE SCALE GENOMIC DNA]</scope>
    <source>
        <strain evidence="2">CBS538.71</strain>
    </source>
</reference>
<dbReference type="PANTHER" id="PTHR47785:SF6">
    <property type="entry name" value="ZN(II)2CYS6 TRANSCRIPTION FACTOR (EUROFUNG)"/>
    <property type="match status" value="1"/>
</dbReference>
<dbReference type="CDD" id="cd12148">
    <property type="entry name" value="fungal_TF_MHR"/>
    <property type="match status" value="1"/>
</dbReference>